<dbReference type="SUPFAM" id="SSF53756">
    <property type="entry name" value="UDP-Glycosyltransferase/glycogen phosphorylase"/>
    <property type="match status" value="1"/>
</dbReference>
<sequence length="376" mass="43109">MAVNQSIAFVANTSWSIYKFRLYLIERLLRQGFAIYVLAPRDPYTEKFEHLIGLTYIELTHFHGKSISPLEDYLLYRELLSHYRTLKPRLIFHYTVKANLYGTRAAARAGIPSISVITGLGYTFSGEGWLQHAVRTAYRRQLQKSSEVWFLNSDDREFFITRGLVRPEKTFLLPGEGVDAAYFYPAPYQQRTEITFLLIGRLIRHKGIYEFVAAARSLQKQGLAVRCQLLGFFDDNNPVAIPRKEIEEWTARNLVTWLGHTDDVRPFIEQADCVVLPSYREGMPLSLLEGASMCKALIATDTAGCRAIVEEGVNGYLCREKDGADLAQKMVAYYHLPPMAKRQMGIEGRNQVLQHYTRERVVAIYLEKISILRGHE</sequence>
<evidence type="ECO:0000313" key="2">
    <source>
        <dbReference type="EMBL" id="GGB25651.1"/>
    </source>
</evidence>
<gene>
    <name evidence="2" type="ORF">GCM10011511_56990</name>
</gene>
<comment type="caution">
    <text evidence="2">The sequence shown here is derived from an EMBL/GenBank/DDBJ whole genome shotgun (WGS) entry which is preliminary data.</text>
</comment>
<name>A0A8J2UJ56_9BACT</name>
<dbReference type="RefSeq" id="WP_188938178.1">
    <property type="nucleotide sequence ID" value="NZ_BMJC01000009.1"/>
</dbReference>
<keyword evidence="2" id="KW-0808">Transferase</keyword>
<reference evidence="2" key="2">
    <citation type="submission" date="2020-09" db="EMBL/GenBank/DDBJ databases">
        <authorList>
            <person name="Sun Q."/>
            <person name="Zhou Y."/>
        </authorList>
    </citation>
    <scope>NUCLEOTIDE SEQUENCE</scope>
    <source>
        <strain evidence="2">CGMCC 1.15448</strain>
    </source>
</reference>
<reference evidence="2" key="1">
    <citation type="journal article" date="2014" name="Int. J. Syst. Evol. Microbiol.">
        <title>Complete genome sequence of Corynebacterium casei LMG S-19264T (=DSM 44701T), isolated from a smear-ripened cheese.</title>
        <authorList>
            <consortium name="US DOE Joint Genome Institute (JGI-PGF)"/>
            <person name="Walter F."/>
            <person name="Albersmeier A."/>
            <person name="Kalinowski J."/>
            <person name="Ruckert C."/>
        </authorList>
    </citation>
    <scope>NUCLEOTIDE SEQUENCE</scope>
    <source>
        <strain evidence="2">CGMCC 1.15448</strain>
    </source>
</reference>
<dbReference type="Proteomes" id="UP000607559">
    <property type="component" value="Unassembled WGS sequence"/>
</dbReference>
<dbReference type="Pfam" id="PF13579">
    <property type="entry name" value="Glyco_trans_4_4"/>
    <property type="match status" value="1"/>
</dbReference>
<evidence type="ECO:0000313" key="3">
    <source>
        <dbReference type="Proteomes" id="UP000607559"/>
    </source>
</evidence>
<dbReference type="InterPro" id="IPR028098">
    <property type="entry name" value="Glyco_trans_4-like_N"/>
</dbReference>
<accession>A0A8J2UJ56</accession>
<organism evidence="2 3">
    <name type="scientific">Puia dinghuensis</name>
    <dbReference type="NCBI Taxonomy" id="1792502"/>
    <lineage>
        <taxon>Bacteria</taxon>
        <taxon>Pseudomonadati</taxon>
        <taxon>Bacteroidota</taxon>
        <taxon>Chitinophagia</taxon>
        <taxon>Chitinophagales</taxon>
        <taxon>Chitinophagaceae</taxon>
        <taxon>Puia</taxon>
    </lineage>
</organism>
<protein>
    <submittedName>
        <fullName evidence="2">Glycosyl transferase</fullName>
    </submittedName>
</protein>
<feature type="domain" description="Glycosyltransferase subfamily 4-like N-terminal" evidence="1">
    <location>
        <begin position="23"/>
        <end position="174"/>
    </location>
</feature>
<dbReference type="CDD" id="cd03808">
    <property type="entry name" value="GT4_CapM-like"/>
    <property type="match status" value="1"/>
</dbReference>
<dbReference type="Gene3D" id="3.40.50.2000">
    <property type="entry name" value="Glycogen Phosphorylase B"/>
    <property type="match status" value="2"/>
</dbReference>
<dbReference type="PANTHER" id="PTHR12526">
    <property type="entry name" value="GLYCOSYLTRANSFERASE"/>
    <property type="match status" value="1"/>
</dbReference>
<dbReference type="PANTHER" id="PTHR12526:SF638">
    <property type="entry name" value="SPORE COAT PROTEIN SA"/>
    <property type="match status" value="1"/>
</dbReference>
<proteinExistence type="predicted"/>
<keyword evidence="3" id="KW-1185">Reference proteome</keyword>
<dbReference type="Pfam" id="PF13692">
    <property type="entry name" value="Glyco_trans_1_4"/>
    <property type="match status" value="1"/>
</dbReference>
<dbReference type="GO" id="GO:0016757">
    <property type="term" value="F:glycosyltransferase activity"/>
    <property type="evidence" value="ECO:0007669"/>
    <property type="project" value="TreeGrafter"/>
</dbReference>
<dbReference type="AlphaFoldDB" id="A0A8J2UJ56"/>
<evidence type="ECO:0000259" key="1">
    <source>
        <dbReference type="Pfam" id="PF13579"/>
    </source>
</evidence>
<dbReference type="EMBL" id="BMJC01000009">
    <property type="protein sequence ID" value="GGB25651.1"/>
    <property type="molecule type" value="Genomic_DNA"/>
</dbReference>